<dbReference type="SMART" id="SM01019">
    <property type="entry name" value="B3"/>
    <property type="match status" value="4"/>
</dbReference>
<feature type="compositionally biased region" description="Polar residues" evidence="6">
    <location>
        <begin position="579"/>
        <end position="589"/>
    </location>
</feature>
<dbReference type="GeneID" id="110417157"/>
<feature type="domain" description="TF-B3" evidence="7">
    <location>
        <begin position="436"/>
        <end position="529"/>
    </location>
</feature>
<sequence length="795" mass="89452">MLKLRRRPHFVNVFPSTSSVNRLKIPVGFNRNLEGRTTGSVLLRGPSGYSWVVELVRKDDDLFFDEGWADFVRDHSVECGDFLVFRHDGDLVFDVKVFDQSSCEKEAAFHCKCSQGGSEYDRIVGQKRGREDEGVSLDQDCEGLVKRTRESSSEFDRDVGDKEHCGYELLLATKTCRGLASCDENHEGTILKKTGTQDLNLHGGGCTPMVAEFEEKKVAQSFNSSFPFFVRIMKRFNVSGSYTLNIPYQFAMEHLPKCKTEIVLRNLKGACWTVNSVPTTRVHTSHTLCGGWLGFVRSNEIKVGDICIFEFVRKFELRVHILRVGGEDPDRQSGKAGSNVLINRSDATLPKKFVKKSSKVHSKSMKKVQMCDNKGFKMLDKKKYGNAAKKSASVALCSLSRSGNEKQEAAIGGLRMMLALDEEKAAQSFASGFPSFVRIMRKFNVGGSYTLEVPEKFAKNIKQKLPATVTLKGPSGIIWDVGLKADGNTLFFDCGWKIFVEDHSLVENDLLIFKYNGMSHFDVLMFDGRSLCEKAASYFVRKCEHTEYDSRCQTKRKMNETPVEIVHNSSHCGLESSPEKSINNDIETRPSRQPITSAATNKKMRIMGSSTRSVPARKSLRGKDLTTFAAEVKVETGDLEFDQTSMDGDVFSPRYTTGKRPATQVEKANVFLMAQEALTREGFMVVMKPTHVARRFYMAIPTAWVAKHLSKQNEDVILRINKQTWKARFYYHRNRDCGGLSGGWRNFVNDNNLDEDDACVFEPADVGNKPMILDVSIFRVLQAPVPLTQVHPALY</sequence>
<feature type="region of interest" description="Disordered" evidence="6">
    <location>
        <begin position="569"/>
        <end position="589"/>
    </location>
</feature>
<dbReference type="PROSITE" id="PS50863">
    <property type="entry name" value="B3"/>
    <property type="match status" value="4"/>
</dbReference>
<evidence type="ECO:0000256" key="5">
    <source>
        <dbReference type="ARBA" id="ARBA00023242"/>
    </source>
</evidence>
<keyword evidence="8" id="KW-1185">Reference proteome</keyword>
<keyword evidence="5" id="KW-0539">Nucleus</keyword>
<dbReference type="PANTHER" id="PTHR31391">
    <property type="entry name" value="B3 DOMAIN-CONTAINING PROTEIN OS11G0197600-RELATED"/>
    <property type="match status" value="1"/>
</dbReference>
<dbReference type="InterPro" id="IPR003340">
    <property type="entry name" value="B3_DNA-bd"/>
</dbReference>
<evidence type="ECO:0000313" key="8">
    <source>
        <dbReference type="Proteomes" id="UP000504621"/>
    </source>
</evidence>
<dbReference type="GO" id="GO:0005634">
    <property type="term" value="C:nucleus"/>
    <property type="evidence" value="ECO:0007669"/>
    <property type="project" value="UniProtKB-SubCell"/>
</dbReference>
<evidence type="ECO:0000259" key="7">
    <source>
        <dbReference type="PROSITE" id="PS50863"/>
    </source>
</evidence>
<dbReference type="InterPro" id="IPR044837">
    <property type="entry name" value="REM16-like"/>
</dbReference>
<dbReference type="OrthoDB" id="660291at2759"/>
<dbReference type="InterPro" id="IPR015300">
    <property type="entry name" value="DNA-bd_pseudobarrel_sf"/>
</dbReference>
<evidence type="ECO:0000256" key="6">
    <source>
        <dbReference type="SAM" id="MobiDB-lite"/>
    </source>
</evidence>
<feature type="domain" description="TF-B3" evidence="7">
    <location>
        <begin position="683"/>
        <end position="781"/>
    </location>
</feature>
<gene>
    <name evidence="9" type="primary">LOC110417157</name>
</gene>
<dbReference type="GO" id="GO:0003677">
    <property type="term" value="F:DNA binding"/>
    <property type="evidence" value="ECO:0007669"/>
    <property type="project" value="UniProtKB-KW"/>
</dbReference>
<feature type="domain" description="TF-B3" evidence="7">
    <location>
        <begin position="229"/>
        <end position="325"/>
    </location>
</feature>
<keyword evidence="2" id="KW-0805">Transcription regulation</keyword>
<dbReference type="RefSeq" id="XP_021285062.1">
    <property type="nucleotide sequence ID" value="XM_021429387.1"/>
</dbReference>
<comment type="subcellular location">
    <subcellularLocation>
        <location evidence="1">Nucleus</location>
    </subcellularLocation>
</comment>
<protein>
    <submittedName>
        <fullName evidence="9">B3 domain-containing protein Os03g0619600-like</fullName>
    </submittedName>
</protein>
<dbReference type="Pfam" id="PF02362">
    <property type="entry name" value="B3"/>
    <property type="match status" value="4"/>
</dbReference>
<dbReference type="AlphaFoldDB" id="A0A6J1ACZ1"/>
<dbReference type="CDD" id="cd10017">
    <property type="entry name" value="B3_DNA"/>
    <property type="match status" value="4"/>
</dbReference>
<keyword evidence="3" id="KW-0238">DNA-binding</keyword>
<dbReference type="Proteomes" id="UP000504621">
    <property type="component" value="Unplaced"/>
</dbReference>
<feature type="domain" description="TF-B3" evidence="7">
    <location>
        <begin position="8"/>
        <end position="101"/>
    </location>
</feature>
<dbReference type="PANTHER" id="PTHR31391:SF106">
    <property type="entry name" value="B3 DOMAIN-CONTAINING PROTEIN OS01G0723500"/>
    <property type="match status" value="1"/>
</dbReference>
<evidence type="ECO:0000256" key="4">
    <source>
        <dbReference type="ARBA" id="ARBA00023163"/>
    </source>
</evidence>
<dbReference type="Gene3D" id="2.40.330.10">
    <property type="entry name" value="DNA-binding pseudobarrel domain"/>
    <property type="match status" value="4"/>
</dbReference>
<dbReference type="SUPFAM" id="SSF101936">
    <property type="entry name" value="DNA-binding pseudobarrel domain"/>
    <property type="match status" value="4"/>
</dbReference>
<organism evidence="8 9">
    <name type="scientific">Herrania umbratica</name>
    <dbReference type="NCBI Taxonomy" id="108875"/>
    <lineage>
        <taxon>Eukaryota</taxon>
        <taxon>Viridiplantae</taxon>
        <taxon>Streptophyta</taxon>
        <taxon>Embryophyta</taxon>
        <taxon>Tracheophyta</taxon>
        <taxon>Spermatophyta</taxon>
        <taxon>Magnoliopsida</taxon>
        <taxon>eudicotyledons</taxon>
        <taxon>Gunneridae</taxon>
        <taxon>Pentapetalae</taxon>
        <taxon>rosids</taxon>
        <taxon>malvids</taxon>
        <taxon>Malvales</taxon>
        <taxon>Malvaceae</taxon>
        <taxon>Byttnerioideae</taxon>
        <taxon>Herrania</taxon>
    </lineage>
</organism>
<evidence type="ECO:0000256" key="1">
    <source>
        <dbReference type="ARBA" id="ARBA00004123"/>
    </source>
</evidence>
<evidence type="ECO:0000313" key="9">
    <source>
        <dbReference type="RefSeq" id="XP_021285062.1"/>
    </source>
</evidence>
<proteinExistence type="predicted"/>
<keyword evidence="4" id="KW-0804">Transcription</keyword>
<reference evidence="9" key="1">
    <citation type="submission" date="2025-08" db="UniProtKB">
        <authorList>
            <consortium name="RefSeq"/>
        </authorList>
    </citation>
    <scope>IDENTIFICATION</scope>
    <source>
        <tissue evidence="9">Leaf</tissue>
    </source>
</reference>
<evidence type="ECO:0000256" key="3">
    <source>
        <dbReference type="ARBA" id="ARBA00023125"/>
    </source>
</evidence>
<evidence type="ECO:0000256" key="2">
    <source>
        <dbReference type="ARBA" id="ARBA00023015"/>
    </source>
</evidence>
<name>A0A6J1ACZ1_9ROSI</name>
<accession>A0A6J1ACZ1</accession>